<accession>A0A1L8R2A3</accession>
<dbReference type="EMBL" id="JXKG01000031">
    <property type="protein sequence ID" value="OJG13874.1"/>
    <property type="molecule type" value="Genomic_DNA"/>
</dbReference>
<protein>
    <submittedName>
        <fullName evidence="1">Uncharacterized protein</fullName>
    </submittedName>
</protein>
<sequence length="193" mass="21858">MEMSHMLLRPYKEASRLKIPVEIADVKVTPGQALLTLLCDVNEWLDIIEANPCICGSNDGKAIYVLYRDVAFVISEFWEFFALIMAKINQTWEICAFGTTENQDSIRLSAEKVGPFVELTQQTISGSSSDALRTLCFQLICDEKETADNLLEFLKKVNWLVDVAVMSWRKSSFLKSKSWLCCPKAKPTFATQD</sequence>
<reference evidence="1 2" key="1">
    <citation type="submission" date="2014-12" db="EMBL/GenBank/DDBJ databases">
        <title>Draft genome sequences of 29 type strains of Enterococci.</title>
        <authorList>
            <person name="Zhong Z."/>
            <person name="Sun Z."/>
            <person name="Liu W."/>
            <person name="Zhang W."/>
            <person name="Zhang H."/>
        </authorList>
    </citation>
    <scope>NUCLEOTIDE SEQUENCE [LARGE SCALE GENOMIC DNA]</scope>
    <source>
        <strain evidence="1 2">DSM 21207</strain>
    </source>
</reference>
<gene>
    <name evidence="1" type="ORF">RU96_GL001708</name>
</gene>
<organism evidence="1 2">
    <name type="scientific">Enterococcus canintestini</name>
    <dbReference type="NCBI Taxonomy" id="317010"/>
    <lineage>
        <taxon>Bacteria</taxon>
        <taxon>Bacillati</taxon>
        <taxon>Bacillota</taxon>
        <taxon>Bacilli</taxon>
        <taxon>Lactobacillales</taxon>
        <taxon>Enterococcaceae</taxon>
        <taxon>Enterococcus</taxon>
    </lineage>
</organism>
<dbReference type="AlphaFoldDB" id="A0A1L8R2A3"/>
<dbReference type="STRING" id="317010.RU96_GL001708"/>
<evidence type="ECO:0000313" key="1">
    <source>
        <dbReference type="EMBL" id="OJG13874.1"/>
    </source>
</evidence>
<dbReference type="Proteomes" id="UP000182835">
    <property type="component" value="Unassembled WGS sequence"/>
</dbReference>
<proteinExistence type="predicted"/>
<evidence type="ECO:0000313" key="2">
    <source>
        <dbReference type="Proteomes" id="UP000182835"/>
    </source>
</evidence>
<comment type="caution">
    <text evidence="1">The sequence shown here is derived from an EMBL/GenBank/DDBJ whole genome shotgun (WGS) entry which is preliminary data.</text>
</comment>
<name>A0A1L8R2A3_9ENTE</name>